<sequence>AKLELAQRPGAEVAHSLNEWAVALDPKDPQHDRHLLEALAASAMMESVQPQLLNRVLRAKDPRVRAFAARIAGRWQDRLQDADTFLARAANDQHSQVRMEAILACGQSTRPGAIKLAAQAVTRHPRDRWIDYAFTQAVFHHERHWRPALTDGRLDFGSDIRALAAVLQKRGSRDLLNTLLRLAKSPDIDLAARHGIFNGIASIGSPNELRVIFNRNFHPNPQSQAAALVALRNTASSRNVKPSGDLNVPLRIALKSENAQLQISALALTGEWKAADLNHDVRKLARASKSQPVQIA</sequence>
<gene>
    <name evidence="1" type="ORF">METZ01_LOCUS381808</name>
</gene>
<dbReference type="SUPFAM" id="SSF48371">
    <property type="entry name" value="ARM repeat"/>
    <property type="match status" value="1"/>
</dbReference>
<name>A0A382U3Q5_9ZZZZ</name>
<dbReference type="EMBL" id="UINC01141298">
    <property type="protein sequence ID" value="SVD28954.1"/>
    <property type="molecule type" value="Genomic_DNA"/>
</dbReference>
<dbReference type="Pfam" id="PF13646">
    <property type="entry name" value="HEAT_2"/>
    <property type="match status" value="1"/>
</dbReference>
<feature type="non-terminal residue" evidence="1">
    <location>
        <position position="1"/>
    </location>
</feature>
<protein>
    <recommendedName>
        <fullName evidence="2">HEAT repeat domain-containing protein</fullName>
    </recommendedName>
</protein>
<feature type="non-terminal residue" evidence="1">
    <location>
        <position position="296"/>
    </location>
</feature>
<evidence type="ECO:0008006" key="2">
    <source>
        <dbReference type="Google" id="ProtNLM"/>
    </source>
</evidence>
<dbReference type="InterPro" id="IPR011989">
    <property type="entry name" value="ARM-like"/>
</dbReference>
<dbReference type="Gene3D" id="1.25.10.10">
    <property type="entry name" value="Leucine-rich Repeat Variant"/>
    <property type="match status" value="2"/>
</dbReference>
<evidence type="ECO:0000313" key="1">
    <source>
        <dbReference type="EMBL" id="SVD28954.1"/>
    </source>
</evidence>
<reference evidence="1" key="1">
    <citation type="submission" date="2018-05" db="EMBL/GenBank/DDBJ databases">
        <authorList>
            <person name="Lanie J.A."/>
            <person name="Ng W.-L."/>
            <person name="Kazmierczak K.M."/>
            <person name="Andrzejewski T.M."/>
            <person name="Davidsen T.M."/>
            <person name="Wayne K.J."/>
            <person name="Tettelin H."/>
            <person name="Glass J.I."/>
            <person name="Rusch D."/>
            <person name="Podicherti R."/>
            <person name="Tsui H.-C.T."/>
            <person name="Winkler M.E."/>
        </authorList>
    </citation>
    <scope>NUCLEOTIDE SEQUENCE</scope>
</reference>
<dbReference type="AlphaFoldDB" id="A0A382U3Q5"/>
<proteinExistence type="predicted"/>
<accession>A0A382U3Q5</accession>
<dbReference type="InterPro" id="IPR016024">
    <property type="entry name" value="ARM-type_fold"/>
</dbReference>
<organism evidence="1">
    <name type="scientific">marine metagenome</name>
    <dbReference type="NCBI Taxonomy" id="408172"/>
    <lineage>
        <taxon>unclassified sequences</taxon>
        <taxon>metagenomes</taxon>
        <taxon>ecological metagenomes</taxon>
    </lineage>
</organism>